<evidence type="ECO:0000259" key="1">
    <source>
        <dbReference type="Pfam" id="PF24722"/>
    </source>
</evidence>
<dbReference type="InterPro" id="IPR056091">
    <property type="entry name" value="DUF7674"/>
</dbReference>
<comment type="caution">
    <text evidence="2">The sequence shown here is derived from an EMBL/GenBank/DDBJ whole genome shotgun (WGS) entry which is preliminary data.</text>
</comment>
<feature type="domain" description="DUF7674" evidence="1">
    <location>
        <begin position="9"/>
        <end position="106"/>
    </location>
</feature>
<sequence length="111" mass="12800">MENKIITTVKAWIPQCLESADEVSEYMVLKQVANYCLKNFEGSDEEQLMAKEAMNVIGLLYYNGSLHIKNAIENEFLERMAVCESPASLRKHITYLPKDLRPIYLKTILEN</sequence>
<proteinExistence type="predicted"/>
<evidence type="ECO:0000313" key="2">
    <source>
        <dbReference type="EMBL" id="GAA4138404.1"/>
    </source>
</evidence>
<reference evidence="3" key="1">
    <citation type="journal article" date="2019" name="Int. J. Syst. Evol. Microbiol.">
        <title>The Global Catalogue of Microorganisms (GCM) 10K type strain sequencing project: providing services to taxonomists for standard genome sequencing and annotation.</title>
        <authorList>
            <consortium name="The Broad Institute Genomics Platform"/>
            <consortium name="The Broad Institute Genome Sequencing Center for Infectious Disease"/>
            <person name="Wu L."/>
            <person name="Ma J."/>
        </authorList>
    </citation>
    <scope>NUCLEOTIDE SEQUENCE [LARGE SCALE GENOMIC DNA]</scope>
    <source>
        <strain evidence="3">JCM 16704</strain>
    </source>
</reference>
<protein>
    <recommendedName>
        <fullName evidence="1">DUF7674 domain-containing protein</fullName>
    </recommendedName>
</protein>
<name>A0ABP7YME0_9SPHI</name>
<gene>
    <name evidence="2" type="ORF">GCM10022216_15500</name>
</gene>
<evidence type="ECO:0000313" key="3">
    <source>
        <dbReference type="Proteomes" id="UP001500101"/>
    </source>
</evidence>
<keyword evidence="3" id="KW-1185">Reference proteome</keyword>
<accession>A0ABP7YME0</accession>
<dbReference type="EMBL" id="BAAAZI010000006">
    <property type="protein sequence ID" value="GAA4138404.1"/>
    <property type="molecule type" value="Genomic_DNA"/>
</dbReference>
<organism evidence="2 3">
    <name type="scientific">Sphingobacterium kyonggiense</name>
    <dbReference type="NCBI Taxonomy" id="714075"/>
    <lineage>
        <taxon>Bacteria</taxon>
        <taxon>Pseudomonadati</taxon>
        <taxon>Bacteroidota</taxon>
        <taxon>Sphingobacteriia</taxon>
        <taxon>Sphingobacteriales</taxon>
        <taxon>Sphingobacteriaceae</taxon>
        <taxon>Sphingobacterium</taxon>
    </lineage>
</organism>
<dbReference type="Proteomes" id="UP001500101">
    <property type="component" value="Unassembled WGS sequence"/>
</dbReference>
<dbReference type="Pfam" id="PF24722">
    <property type="entry name" value="DUF7674"/>
    <property type="match status" value="1"/>
</dbReference>
<dbReference type="RefSeq" id="WP_344674054.1">
    <property type="nucleotide sequence ID" value="NZ_BAAAZI010000006.1"/>
</dbReference>